<dbReference type="PRINTS" id="PR00463">
    <property type="entry name" value="EP450I"/>
</dbReference>
<dbReference type="CDD" id="cd11053">
    <property type="entry name" value="CYP110-like"/>
    <property type="match status" value="1"/>
</dbReference>
<dbReference type="EMBL" id="VCQU01000005">
    <property type="protein sequence ID" value="NMN96461.1"/>
    <property type="molecule type" value="Genomic_DNA"/>
</dbReference>
<dbReference type="PANTHER" id="PTHR24305">
    <property type="entry name" value="CYTOCHROME P450"/>
    <property type="match status" value="1"/>
</dbReference>
<accession>A0A848KE05</accession>
<dbReference type="Gene3D" id="1.10.630.10">
    <property type="entry name" value="Cytochrome P450"/>
    <property type="match status" value="1"/>
</dbReference>
<comment type="similarity">
    <text evidence="2 4">Belongs to the cytochrome P450 family.</text>
</comment>
<comment type="cofactor">
    <cofactor evidence="1 3">
        <name>heme</name>
        <dbReference type="ChEBI" id="CHEBI:30413"/>
    </cofactor>
</comment>
<keyword evidence="3 4" id="KW-0479">Metal-binding</keyword>
<dbReference type="GO" id="GO:0016705">
    <property type="term" value="F:oxidoreductase activity, acting on paired donors, with incorporation or reduction of molecular oxygen"/>
    <property type="evidence" value="ECO:0007669"/>
    <property type="project" value="InterPro"/>
</dbReference>
<dbReference type="PRINTS" id="PR00385">
    <property type="entry name" value="P450"/>
</dbReference>
<dbReference type="InterPro" id="IPR036396">
    <property type="entry name" value="Cyt_P450_sf"/>
</dbReference>
<dbReference type="GO" id="GO:0004497">
    <property type="term" value="F:monooxygenase activity"/>
    <property type="evidence" value="ECO:0007669"/>
    <property type="project" value="UniProtKB-KW"/>
</dbReference>
<evidence type="ECO:0000256" key="4">
    <source>
        <dbReference type="RuleBase" id="RU000461"/>
    </source>
</evidence>
<dbReference type="InterPro" id="IPR050121">
    <property type="entry name" value="Cytochrome_P450_monoxygenase"/>
</dbReference>
<keyword evidence="3 4" id="KW-0349">Heme</keyword>
<dbReference type="Pfam" id="PF00067">
    <property type="entry name" value="p450"/>
    <property type="match status" value="1"/>
</dbReference>
<dbReference type="GO" id="GO:0020037">
    <property type="term" value="F:heme binding"/>
    <property type="evidence" value="ECO:0007669"/>
    <property type="project" value="InterPro"/>
</dbReference>
<evidence type="ECO:0000313" key="6">
    <source>
        <dbReference type="Proteomes" id="UP000535543"/>
    </source>
</evidence>
<sequence length="437" mass="48837">MARAVGSERFAMLRAVASTFDSDGYLRRRARAADPFTVPIPRLGDVLFTGSADGVRDILTAPATELSAPTPNPIEPLVGSGSLILLSGDRHRRERQLLMPSFHGERMRNYAGVMAKAARDEMNGWKPGDRISMREAAQEITLQIIIRTVFGVDDADRRAEYTRVITGMMSAYIAPLMFMPELRRSVGGLGPWARFVRLRTEFDDLLTEQIAQRRATGVDGYDDVLSLLLSATYEDGTSLSDDDLRQELRTLLVAGHETTATSLAWALYHIHREPQVRERLLVELGEVTELEQLSKLPYLSAVLQETLRMHPTVSVVLRRLNAPLTIRGVERKPGDVVGIAVPALHFNEDRWPDPDRFDPERFLERKATPFDYTPFGGGHRRCVGASFANYELAIVVATIMGGADLVMPDDERRKRTPRSVPRGIAALPDREIVLQVR</sequence>
<dbReference type="PROSITE" id="PS00086">
    <property type="entry name" value="CYTOCHROME_P450"/>
    <property type="match status" value="1"/>
</dbReference>
<dbReference type="SUPFAM" id="SSF48264">
    <property type="entry name" value="Cytochrome P450"/>
    <property type="match status" value="1"/>
</dbReference>
<keyword evidence="3 4" id="KW-0408">Iron</keyword>
<keyword evidence="4" id="KW-0560">Oxidoreductase</keyword>
<keyword evidence="6" id="KW-1185">Reference proteome</keyword>
<reference evidence="5 6" key="2">
    <citation type="submission" date="2020-06" db="EMBL/GenBank/DDBJ databases">
        <title>Antribacter stalactiti gen. nov., sp. nov., a new member of the family Nacardiaceae isolated from a cave.</title>
        <authorList>
            <person name="Kim I.S."/>
        </authorList>
    </citation>
    <scope>NUCLEOTIDE SEQUENCE [LARGE SCALE GENOMIC DNA]</scope>
    <source>
        <strain evidence="5 6">YC2-7</strain>
    </source>
</reference>
<evidence type="ECO:0000256" key="1">
    <source>
        <dbReference type="ARBA" id="ARBA00001971"/>
    </source>
</evidence>
<keyword evidence="4" id="KW-0503">Monooxygenase</keyword>
<name>A0A848KE05_9NOCA</name>
<organism evidence="5 6">
    <name type="scientific">Antrihabitans stalactiti</name>
    <dbReference type="NCBI Taxonomy" id="2584121"/>
    <lineage>
        <taxon>Bacteria</taxon>
        <taxon>Bacillati</taxon>
        <taxon>Actinomycetota</taxon>
        <taxon>Actinomycetes</taxon>
        <taxon>Mycobacteriales</taxon>
        <taxon>Nocardiaceae</taxon>
        <taxon>Antrihabitans</taxon>
    </lineage>
</organism>
<dbReference type="PANTHER" id="PTHR24305:SF166">
    <property type="entry name" value="CYTOCHROME P450 12A4, MITOCHONDRIAL-RELATED"/>
    <property type="match status" value="1"/>
</dbReference>
<reference evidence="5 6" key="1">
    <citation type="submission" date="2019-05" db="EMBL/GenBank/DDBJ databases">
        <authorList>
            <person name="Lee S.D."/>
        </authorList>
    </citation>
    <scope>NUCLEOTIDE SEQUENCE [LARGE SCALE GENOMIC DNA]</scope>
    <source>
        <strain evidence="5 6">YC2-7</strain>
    </source>
</reference>
<evidence type="ECO:0000313" key="5">
    <source>
        <dbReference type="EMBL" id="NMN96461.1"/>
    </source>
</evidence>
<evidence type="ECO:0000256" key="2">
    <source>
        <dbReference type="ARBA" id="ARBA00010617"/>
    </source>
</evidence>
<dbReference type="Proteomes" id="UP000535543">
    <property type="component" value="Unassembled WGS sequence"/>
</dbReference>
<dbReference type="InterPro" id="IPR001128">
    <property type="entry name" value="Cyt_P450"/>
</dbReference>
<dbReference type="InterPro" id="IPR002401">
    <property type="entry name" value="Cyt_P450_E_grp-I"/>
</dbReference>
<dbReference type="AlphaFoldDB" id="A0A848KE05"/>
<gene>
    <name evidence="5" type="ORF">FGL95_15575</name>
</gene>
<evidence type="ECO:0000256" key="3">
    <source>
        <dbReference type="PIRSR" id="PIRSR602401-1"/>
    </source>
</evidence>
<feature type="binding site" description="axial binding residue" evidence="3">
    <location>
        <position position="382"/>
    </location>
    <ligand>
        <name>heme</name>
        <dbReference type="ChEBI" id="CHEBI:30413"/>
    </ligand>
    <ligandPart>
        <name>Fe</name>
        <dbReference type="ChEBI" id="CHEBI:18248"/>
    </ligandPart>
</feature>
<comment type="caution">
    <text evidence="5">The sequence shown here is derived from an EMBL/GenBank/DDBJ whole genome shotgun (WGS) entry which is preliminary data.</text>
</comment>
<protein>
    <submittedName>
        <fullName evidence="5">Cytochrome P450</fullName>
    </submittedName>
</protein>
<dbReference type="InterPro" id="IPR017972">
    <property type="entry name" value="Cyt_P450_CS"/>
</dbReference>
<proteinExistence type="inferred from homology"/>
<dbReference type="GO" id="GO:0005506">
    <property type="term" value="F:iron ion binding"/>
    <property type="evidence" value="ECO:0007669"/>
    <property type="project" value="InterPro"/>
</dbReference>